<keyword evidence="3" id="KW-1185">Reference proteome</keyword>
<evidence type="ECO:0000313" key="2">
    <source>
        <dbReference type="EMBL" id="QGQ95498.1"/>
    </source>
</evidence>
<organism evidence="2 3">
    <name type="scientific">Paenibacillus psychroresistens</name>
    <dbReference type="NCBI Taxonomy" id="1778678"/>
    <lineage>
        <taxon>Bacteria</taxon>
        <taxon>Bacillati</taxon>
        <taxon>Bacillota</taxon>
        <taxon>Bacilli</taxon>
        <taxon>Bacillales</taxon>
        <taxon>Paenibacillaceae</taxon>
        <taxon>Paenibacillus</taxon>
    </lineage>
</organism>
<dbReference type="KEGG" id="ppsc:EHS13_11715"/>
<feature type="transmembrane region" description="Helical" evidence="1">
    <location>
        <begin position="91"/>
        <end position="114"/>
    </location>
</feature>
<gene>
    <name evidence="2" type="ORF">EHS13_11715</name>
</gene>
<dbReference type="Proteomes" id="UP000426246">
    <property type="component" value="Chromosome"/>
</dbReference>
<accession>A0A6B8RJI9</accession>
<keyword evidence="1" id="KW-0472">Membrane</keyword>
<dbReference type="OrthoDB" id="2973823at2"/>
<dbReference type="AlphaFoldDB" id="A0A6B8RJI9"/>
<keyword evidence="1" id="KW-0812">Transmembrane</keyword>
<proteinExistence type="predicted"/>
<evidence type="ECO:0000313" key="3">
    <source>
        <dbReference type="Proteomes" id="UP000426246"/>
    </source>
</evidence>
<dbReference type="RefSeq" id="WP_155700535.1">
    <property type="nucleotide sequence ID" value="NZ_CP034235.1"/>
</dbReference>
<reference evidence="3" key="1">
    <citation type="submission" date="2018-11" db="EMBL/GenBank/DDBJ databases">
        <title>Complete genome sequence of Paenibacillus sp. ML311-T8.</title>
        <authorList>
            <person name="Nam Y.-D."/>
            <person name="Kang J."/>
            <person name="Chung W.-H."/>
            <person name="Park Y.S."/>
        </authorList>
    </citation>
    <scope>NUCLEOTIDE SEQUENCE [LARGE SCALE GENOMIC DNA]</scope>
    <source>
        <strain evidence="3">ML311-T8</strain>
    </source>
</reference>
<feature type="transmembrane region" description="Helical" evidence="1">
    <location>
        <begin position="65"/>
        <end position="85"/>
    </location>
</feature>
<evidence type="ECO:0000256" key="1">
    <source>
        <dbReference type="SAM" id="Phobius"/>
    </source>
</evidence>
<dbReference type="EMBL" id="CP034235">
    <property type="protein sequence ID" value="QGQ95498.1"/>
    <property type="molecule type" value="Genomic_DNA"/>
</dbReference>
<sequence length="177" mass="18370">MPLALQDFTSPTNTLVIADTAAGPGTLPTPAVFVAPTTPFIDGVNAYIWSPNNASGQIVTLRTDFFVVGLPILAVILPVSVFYAYAGNETITVTATLDVINILGIIVLSIPLFVDNNLGNPDNVAIASADALLGVGILTGNTVRIRVDAVGVAPVTLPYAPPNTGRYLGEITVRTVI</sequence>
<protein>
    <submittedName>
        <fullName evidence="2">Uncharacterized protein</fullName>
    </submittedName>
</protein>
<keyword evidence="1" id="KW-1133">Transmembrane helix</keyword>
<name>A0A6B8RJI9_9BACL</name>